<gene>
    <name evidence="3" type="ORF">VOI32_34170</name>
</gene>
<dbReference type="Gene3D" id="1.10.101.10">
    <property type="entry name" value="PGBD-like superfamily/PGBD"/>
    <property type="match status" value="1"/>
</dbReference>
<keyword evidence="1" id="KW-0812">Transmembrane</keyword>
<feature type="transmembrane region" description="Helical" evidence="1">
    <location>
        <begin position="101"/>
        <end position="121"/>
    </location>
</feature>
<protein>
    <submittedName>
        <fullName evidence="3">Peptidoglycan-binding domain-containing protein</fullName>
    </submittedName>
</protein>
<evidence type="ECO:0000256" key="1">
    <source>
        <dbReference type="SAM" id="Phobius"/>
    </source>
</evidence>
<evidence type="ECO:0000259" key="2">
    <source>
        <dbReference type="Pfam" id="PF01471"/>
    </source>
</evidence>
<keyword evidence="1" id="KW-0472">Membrane</keyword>
<keyword evidence="1" id="KW-1133">Transmembrane helix</keyword>
<dbReference type="EMBL" id="JAYLVJ010000065">
    <property type="protein sequence ID" value="MEO1758944.1"/>
    <property type="molecule type" value="Genomic_DNA"/>
</dbReference>
<dbReference type="InterPro" id="IPR036366">
    <property type="entry name" value="PGBDSf"/>
</dbReference>
<dbReference type="InterPro" id="IPR036365">
    <property type="entry name" value="PGBD-like_sf"/>
</dbReference>
<organism evidence="3 4">
    <name type="scientific">Paraburkholderia caribensis</name>
    <dbReference type="NCBI Taxonomy" id="75105"/>
    <lineage>
        <taxon>Bacteria</taxon>
        <taxon>Pseudomonadati</taxon>
        <taxon>Pseudomonadota</taxon>
        <taxon>Betaproteobacteria</taxon>
        <taxon>Burkholderiales</taxon>
        <taxon>Burkholderiaceae</taxon>
        <taxon>Paraburkholderia</taxon>
    </lineage>
</organism>
<feature type="transmembrane region" description="Helical" evidence="1">
    <location>
        <begin position="52"/>
        <end position="81"/>
    </location>
</feature>
<feature type="domain" description="Peptidoglycan binding-like" evidence="2">
    <location>
        <begin position="209"/>
        <end position="259"/>
    </location>
</feature>
<comment type="caution">
    <text evidence="3">The sequence shown here is derived from an EMBL/GenBank/DDBJ whole genome shotgun (WGS) entry which is preliminary data.</text>
</comment>
<name>A0ABV0E6H1_9BURK</name>
<dbReference type="Proteomes" id="UP001462961">
    <property type="component" value="Unassembled WGS sequence"/>
</dbReference>
<feature type="transmembrane region" description="Helical" evidence="1">
    <location>
        <begin position="25"/>
        <end position="45"/>
    </location>
</feature>
<evidence type="ECO:0000313" key="4">
    <source>
        <dbReference type="Proteomes" id="UP001462961"/>
    </source>
</evidence>
<dbReference type="RefSeq" id="WP_107203502.1">
    <property type="nucleotide sequence ID" value="NZ_CP015959.1"/>
</dbReference>
<dbReference type="InterPro" id="IPR002477">
    <property type="entry name" value="Peptidoglycan-bd-like"/>
</dbReference>
<dbReference type="SUPFAM" id="SSF47090">
    <property type="entry name" value="PGBD-like"/>
    <property type="match status" value="1"/>
</dbReference>
<keyword evidence="4" id="KW-1185">Reference proteome</keyword>
<reference evidence="3 4" key="1">
    <citation type="submission" date="2024-01" db="EMBL/GenBank/DDBJ databases">
        <title>The diversity of rhizobia nodulating Mimosa spp. in eleven states of Brazil covering several biomes is determined by host plant, location, and edaphic factors.</title>
        <authorList>
            <person name="Rouws L."/>
            <person name="Barauna A."/>
            <person name="Beukes C."/>
            <person name="De Faria S.M."/>
            <person name="Gross E."/>
            <person name="Dos Reis Junior F.B."/>
            <person name="Simon M."/>
            <person name="Maluk M."/>
            <person name="Odee D.W."/>
            <person name="Kenicer G."/>
            <person name="Young J.P.W."/>
            <person name="Reis V.M."/>
            <person name="Zilli J."/>
            <person name="James E.K."/>
        </authorList>
    </citation>
    <scope>NUCLEOTIDE SEQUENCE [LARGE SCALE GENOMIC DNA]</scope>
    <source>
        <strain evidence="3 4">JHI1651</strain>
    </source>
</reference>
<accession>A0ABV0E6H1</accession>
<sequence length="271" mass="28994">MSSPPPSPDPPPSPWTVLSEFSKGIVTLSSAIFALTAAFSGNLLGKPSSSNYIVLLLLSWAALAFSIWSASTCQGLLINFLRDPTDDKSRKRAIWRANGSHFTMLLGLLLFAAFAMLCLNVKPVEPLDARAAADKTVGAATDMYKRPASDFAVRTVEWVERAKTYNVTLDQASASRRVVFEVDATNGHVIQSSVQDLTKPVAVHRDPFDIQLQLARQGYKPGPIDGVIGKRTIAAIARFQADHGLAASGMVDEATSAALFPTHVSSQAGAP</sequence>
<evidence type="ECO:0000313" key="3">
    <source>
        <dbReference type="EMBL" id="MEO1758944.1"/>
    </source>
</evidence>
<proteinExistence type="predicted"/>
<dbReference type="Pfam" id="PF01471">
    <property type="entry name" value="PG_binding_1"/>
    <property type="match status" value="1"/>
</dbReference>